<keyword evidence="1" id="KW-0472">Membrane</keyword>
<proteinExistence type="predicted"/>
<evidence type="ECO:0000313" key="3">
    <source>
        <dbReference type="EMBL" id="KAF2028090.1"/>
    </source>
</evidence>
<protein>
    <recommendedName>
        <fullName evidence="5">Amino acid transporter</fullName>
    </recommendedName>
</protein>
<gene>
    <name evidence="3" type="ORF">EK21DRAFT_90916</name>
</gene>
<sequence length="153" mass="16993">MALPCAFIATVLTSALLKALGATSSKEKGLMMLGKALGTFTVILGLTFVATKMLLPPISDTEGFAVLDTRPKSLEDELREVEVRDLDEQAGAVCEDLRGARRLSRRGKEKDKDKKQDKARRMLLKTFERKKATLLGGRKDEIVEVEREMVLEQ</sequence>
<reference evidence="3" key="1">
    <citation type="journal article" date="2020" name="Stud. Mycol.">
        <title>101 Dothideomycetes genomes: a test case for predicting lifestyles and emergence of pathogens.</title>
        <authorList>
            <person name="Haridas S."/>
            <person name="Albert R."/>
            <person name="Binder M."/>
            <person name="Bloem J."/>
            <person name="Labutti K."/>
            <person name="Salamov A."/>
            <person name="Andreopoulos B."/>
            <person name="Baker S."/>
            <person name="Barry K."/>
            <person name="Bills G."/>
            <person name="Bluhm B."/>
            <person name="Cannon C."/>
            <person name="Castanera R."/>
            <person name="Culley D."/>
            <person name="Daum C."/>
            <person name="Ezra D."/>
            <person name="Gonzalez J."/>
            <person name="Henrissat B."/>
            <person name="Kuo A."/>
            <person name="Liang C."/>
            <person name="Lipzen A."/>
            <person name="Lutzoni F."/>
            <person name="Magnuson J."/>
            <person name="Mondo S."/>
            <person name="Nolan M."/>
            <person name="Ohm R."/>
            <person name="Pangilinan J."/>
            <person name="Park H.-J."/>
            <person name="Ramirez L."/>
            <person name="Alfaro M."/>
            <person name="Sun H."/>
            <person name="Tritt A."/>
            <person name="Yoshinaga Y."/>
            <person name="Zwiers L.-H."/>
            <person name="Turgeon B."/>
            <person name="Goodwin S."/>
            <person name="Spatafora J."/>
            <person name="Crous P."/>
            <person name="Grigoriev I."/>
        </authorList>
    </citation>
    <scope>NUCLEOTIDE SEQUENCE</scope>
    <source>
        <strain evidence="3">CBS 110217</strain>
    </source>
</reference>
<feature type="chain" id="PRO_5040150571" description="Amino acid transporter" evidence="2">
    <location>
        <begin position="22"/>
        <end position="153"/>
    </location>
</feature>
<comment type="caution">
    <text evidence="3">The sequence shown here is derived from an EMBL/GenBank/DDBJ whole genome shotgun (WGS) entry which is preliminary data.</text>
</comment>
<evidence type="ECO:0000313" key="4">
    <source>
        <dbReference type="Proteomes" id="UP000799777"/>
    </source>
</evidence>
<dbReference type="OrthoDB" id="10452565at2759"/>
<organism evidence="3 4">
    <name type="scientific">Setomelanomma holmii</name>
    <dbReference type="NCBI Taxonomy" id="210430"/>
    <lineage>
        <taxon>Eukaryota</taxon>
        <taxon>Fungi</taxon>
        <taxon>Dikarya</taxon>
        <taxon>Ascomycota</taxon>
        <taxon>Pezizomycotina</taxon>
        <taxon>Dothideomycetes</taxon>
        <taxon>Pleosporomycetidae</taxon>
        <taxon>Pleosporales</taxon>
        <taxon>Pleosporineae</taxon>
        <taxon>Phaeosphaeriaceae</taxon>
        <taxon>Setomelanomma</taxon>
    </lineage>
</organism>
<dbReference type="EMBL" id="ML978217">
    <property type="protein sequence ID" value="KAF2028090.1"/>
    <property type="molecule type" value="Genomic_DNA"/>
</dbReference>
<name>A0A9P4H5L3_9PLEO</name>
<keyword evidence="2" id="KW-0732">Signal</keyword>
<dbReference type="Proteomes" id="UP000799777">
    <property type="component" value="Unassembled WGS sequence"/>
</dbReference>
<keyword evidence="1" id="KW-1133">Transmembrane helix</keyword>
<evidence type="ECO:0008006" key="5">
    <source>
        <dbReference type="Google" id="ProtNLM"/>
    </source>
</evidence>
<evidence type="ECO:0000256" key="1">
    <source>
        <dbReference type="SAM" id="Phobius"/>
    </source>
</evidence>
<keyword evidence="1" id="KW-0812">Transmembrane</keyword>
<feature type="signal peptide" evidence="2">
    <location>
        <begin position="1"/>
        <end position="21"/>
    </location>
</feature>
<keyword evidence="4" id="KW-1185">Reference proteome</keyword>
<feature type="transmembrane region" description="Helical" evidence="1">
    <location>
        <begin position="37"/>
        <end position="55"/>
    </location>
</feature>
<accession>A0A9P4H5L3</accession>
<dbReference type="AlphaFoldDB" id="A0A9P4H5L3"/>
<evidence type="ECO:0000256" key="2">
    <source>
        <dbReference type="SAM" id="SignalP"/>
    </source>
</evidence>